<proteinExistence type="predicted"/>
<evidence type="ECO:0000259" key="1">
    <source>
        <dbReference type="Pfam" id="PF00156"/>
    </source>
</evidence>
<evidence type="ECO:0000313" key="2">
    <source>
        <dbReference type="EMBL" id="HIR66396.1"/>
    </source>
</evidence>
<dbReference type="EMBL" id="DVHL01000047">
    <property type="protein sequence ID" value="HIR66396.1"/>
    <property type="molecule type" value="Genomic_DNA"/>
</dbReference>
<dbReference type="CDD" id="cd06223">
    <property type="entry name" value="PRTases_typeI"/>
    <property type="match status" value="1"/>
</dbReference>
<organism evidence="2 3">
    <name type="scientific">Candidatus Fimimonas gallinarum</name>
    <dbReference type="NCBI Taxonomy" id="2840821"/>
    <lineage>
        <taxon>Bacteria</taxon>
        <taxon>Pseudomonadati</taxon>
        <taxon>Myxococcota</taxon>
        <taxon>Myxococcia</taxon>
        <taxon>Myxococcales</taxon>
        <taxon>Cystobacterineae</taxon>
        <taxon>Myxococcaceae</taxon>
        <taxon>Myxococcaceae incertae sedis</taxon>
        <taxon>Candidatus Fimimonas</taxon>
    </lineage>
</organism>
<dbReference type="EC" id="2.4.2.7" evidence="2"/>
<feature type="domain" description="Phosphoribosyltransferase" evidence="1">
    <location>
        <begin position="51"/>
        <end position="172"/>
    </location>
</feature>
<dbReference type="Gene3D" id="3.40.50.2020">
    <property type="match status" value="1"/>
</dbReference>
<comment type="caution">
    <text evidence="2">The sequence shown here is derived from an EMBL/GenBank/DDBJ whole genome shotgun (WGS) entry which is preliminary data.</text>
</comment>
<evidence type="ECO:0000313" key="3">
    <source>
        <dbReference type="Proteomes" id="UP000824200"/>
    </source>
</evidence>
<name>A0A9D1J8K0_9BACT</name>
<dbReference type="GO" id="GO:0003999">
    <property type="term" value="F:adenine phosphoribosyltransferase activity"/>
    <property type="evidence" value="ECO:0007669"/>
    <property type="project" value="UniProtKB-EC"/>
</dbReference>
<dbReference type="SUPFAM" id="SSF53271">
    <property type="entry name" value="PRTase-like"/>
    <property type="match status" value="1"/>
</dbReference>
<keyword evidence="2" id="KW-0808">Transferase</keyword>
<reference evidence="2" key="1">
    <citation type="submission" date="2020-10" db="EMBL/GenBank/DDBJ databases">
        <authorList>
            <person name="Gilroy R."/>
        </authorList>
    </citation>
    <scope>NUCLEOTIDE SEQUENCE</scope>
    <source>
        <strain evidence="2">CHK121-14286</strain>
    </source>
</reference>
<dbReference type="AlphaFoldDB" id="A0A9D1J8K0"/>
<keyword evidence="2" id="KW-0328">Glycosyltransferase</keyword>
<dbReference type="PANTHER" id="PTHR43218:SF1">
    <property type="entry name" value="PHOSPHORIBOSYLTRANSFERASE"/>
    <property type="match status" value="1"/>
</dbReference>
<dbReference type="Proteomes" id="UP000824200">
    <property type="component" value="Unassembled WGS sequence"/>
</dbReference>
<gene>
    <name evidence="2" type="ORF">IAC95_05905</name>
</gene>
<protein>
    <submittedName>
        <fullName evidence="2">Adenine phosphoribosyltransferase</fullName>
        <ecNumber evidence="2">2.4.2.7</ecNumber>
    </submittedName>
</protein>
<dbReference type="Pfam" id="PF00156">
    <property type="entry name" value="Pribosyltran"/>
    <property type="match status" value="1"/>
</dbReference>
<accession>A0A9D1J8K0</accession>
<dbReference type="InterPro" id="IPR029057">
    <property type="entry name" value="PRTase-like"/>
</dbReference>
<dbReference type="NCBIfam" id="NF005592">
    <property type="entry name" value="PRK07322.1"/>
    <property type="match status" value="1"/>
</dbReference>
<sequence length="178" mass="19548">MKIFEVDLQGYKAQLPIIPLPSGVNIAFFNLHGNVQLTEHCGKQLAKMVTDCDVLLTAESKGLQLTHVMARELGHPYYAVARKSKKLYMQDGLEVEINSSITTGRQQKLYISKHDADLMRGKKVGIVDDVVSTGNSLVGLEKLVEMSGGTVYKKAFVLAEGEAAKRKDICFLGVIPLL</sequence>
<reference evidence="2" key="2">
    <citation type="journal article" date="2021" name="PeerJ">
        <title>Extensive microbial diversity within the chicken gut microbiome revealed by metagenomics and culture.</title>
        <authorList>
            <person name="Gilroy R."/>
            <person name="Ravi A."/>
            <person name="Getino M."/>
            <person name="Pursley I."/>
            <person name="Horton D.L."/>
            <person name="Alikhan N.F."/>
            <person name="Baker D."/>
            <person name="Gharbi K."/>
            <person name="Hall N."/>
            <person name="Watson M."/>
            <person name="Adriaenssens E.M."/>
            <person name="Foster-Nyarko E."/>
            <person name="Jarju S."/>
            <person name="Secka A."/>
            <person name="Antonio M."/>
            <person name="Oren A."/>
            <person name="Chaudhuri R.R."/>
            <person name="La Ragione R."/>
            <person name="Hildebrand F."/>
            <person name="Pallen M.J."/>
        </authorList>
    </citation>
    <scope>NUCLEOTIDE SEQUENCE</scope>
    <source>
        <strain evidence="2">CHK121-14286</strain>
    </source>
</reference>
<dbReference type="PANTHER" id="PTHR43218">
    <property type="entry name" value="PHOSPHORIBOSYLTRANSFERASE-RELATED"/>
    <property type="match status" value="1"/>
</dbReference>
<dbReference type="InterPro" id="IPR000836">
    <property type="entry name" value="PRTase_dom"/>
</dbReference>